<feature type="compositionally biased region" description="Polar residues" evidence="1">
    <location>
        <begin position="50"/>
        <end position="61"/>
    </location>
</feature>
<accession>A0ABR3GXH0</accession>
<feature type="region of interest" description="Disordered" evidence="1">
    <location>
        <begin position="323"/>
        <end position="373"/>
    </location>
</feature>
<keyword evidence="2" id="KW-0732">Signal</keyword>
<evidence type="ECO:0000256" key="1">
    <source>
        <dbReference type="SAM" id="MobiDB-lite"/>
    </source>
</evidence>
<name>A0ABR3GXH0_9PEZI</name>
<organism evidence="3 4">
    <name type="scientific">Discina gigas</name>
    <dbReference type="NCBI Taxonomy" id="1032678"/>
    <lineage>
        <taxon>Eukaryota</taxon>
        <taxon>Fungi</taxon>
        <taxon>Dikarya</taxon>
        <taxon>Ascomycota</taxon>
        <taxon>Pezizomycotina</taxon>
        <taxon>Pezizomycetes</taxon>
        <taxon>Pezizales</taxon>
        <taxon>Discinaceae</taxon>
        <taxon>Discina</taxon>
    </lineage>
</organism>
<feature type="region of interest" description="Disordered" evidence="1">
    <location>
        <begin position="27"/>
        <end position="64"/>
    </location>
</feature>
<feature type="compositionally biased region" description="Basic and acidic residues" evidence="1">
    <location>
        <begin position="40"/>
        <end position="49"/>
    </location>
</feature>
<feature type="signal peptide" evidence="2">
    <location>
        <begin position="1"/>
        <end position="19"/>
    </location>
</feature>
<feature type="chain" id="PRO_5047327172" evidence="2">
    <location>
        <begin position="20"/>
        <end position="429"/>
    </location>
</feature>
<evidence type="ECO:0000256" key="2">
    <source>
        <dbReference type="SAM" id="SignalP"/>
    </source>
</evidence>
<evidence type="ECO:0000313" key="4">
    <source>
        <dbReference type="Proteomes" id="UP001447188"/>
    </source>
</evidence>
<dbReference type="EMBL" id="JBBBZM010000002">
    <property type="protein sequence ID" value="KAL0640597.1"/>
    <property type="molecule type" value="Genomic_DNA"/>
</dbReference>
<proteinExistence type="predicted"/>
<sequence>MTCPWLPLNTLFLVHGAGCNHEPGEHNPLYEPYPSNPNAPHREPGRDNTHTYPSGSRSSQPHFPPTAVNELAKLPFFRTVIIRNASSTQNPVLDNLRMLYLVLGQFDIEYIARFEDIPPIFVVCSSPKTAELVLQFLPGITRDSGERFIGEIYNLTSCLLQSCDNKVEAWSYVSLWVSIEGKDLRLRVRAVDDPFRGFQDLSWQFQTNCHHRSGENDHDKQGEVTLWVETSGVRKDFTMAPGKGRRPDRIQSNLETRIIDGAIETIQSGIQNHLSGGKVVVGLRLVFTNVQDSKEFKRWLVGSSAARNDGNSDGREREYPPAFQVSAMRRSQIPPPWSSSSSVGNQTKPASGHACDSTGGDSSQEANLPSHGNSCQNYYSETVRPQYITPTAQHYQNPVARGPAVCDTIVAEATTDNFTTDWIPRTYNI</sequence>
<reference evidence="3 4" key="1">
    <citation type="submission" date="2024-02" db="EMBL/GenBank/DDBJ databases">
        <title>Discinaceae phylogenomics.</title>
        <authorList>
            <person name="Dirks A.C."/>
            <person name="James T.Y."/>
        </authorList>
    </citation>
    <scope>NUCLEOTIDE SEQUENCE [LARGE SCALE GENOMIC DNA]</scope>
    <source>
        <strain evidence="3 4">ACD0624</strain>
    </source>
</reference>
<comment type="caution">
    <text evidence="3">The sequence shown here is derived from an EMBL/GenBank/DDBJ whole genome shotgun (WGS) entry which is preliminary data.</text>
</comment>
<dbReference type="Proteomes" id="UP001447188">
    <property type="component" value="Unassembled WGS sequence"/>
</dbReference>
<keyword evidence="4" id="KW-1185">Reference proteome</keyword>
<protein>
    <submittedName>
        <fullName evidence="3">Uncharacterized protein</fullName>
    </submittedName>
</protein>
<evidence type="ECO:0000313" key="3">
    <source>
        <dbReference type="EMBL" id="KAL0640597.1"/>
    </source>
</evidence>
<gene>
    <name evidence="3" type="ORF">Q9L58_000261</name>
</gene>
<feature type="compositionally biased region" description="Polar residues" evidence="1">
    <location>
        <begin position="359"/>
        <end position="373"/>
    </location>
</feature>